<dbReference type="Pfam" id="PF00501">
    <property type="entry name" value="AMP-binding"/>
    <property type="match status" value="1"/>
</dbReference>
<dbReference type="Proteomes" id="UP001595833">
    <property type="component" value="Unassembled WGS sequence"/>
</dbReference>
<dbReference type="InterPro" id="IPR016163">
    <property type="entry name" value="Ald_DH_C"/>
</dbReference>
<keyword evidence="5" id="KW-1185">Reference proteome</keyword>
<evidence type="ECO:0000259" key="2">
    <source>
        <dbReference type="Pfam" id="PF00171"/>
    </source>
</evidence>
<dbReference type="InterPro" id="IPR015590">
    <property type="entry name" value="Aldehyde_DH_dom"/>
</dbReference>
<dbReference type="Gene3D" id="3.40.605.10">
    <property type="entry name" value="Aldehyde Dehydrogenase, Chain A, domain 1"/>
    <property type="match status" value="1"/>
</dbReference>
<comment type="caution">
    <text evidence="4">The sequence shown here is derived from an EMBL/GenBank/DDBJ whole genome shotgun (WGS) entry which is preliminary data.</text>
</comment>
<dbReference type="Gene3D" id="3.40.309.10">
    <property type="entry name" value="Aldehyde Dehydrogenase, Chain A, domain 2"/>
    <property type="match status" value="1"/>
</dbReference>
<dbReference type="InterPro" id="IPR016161">
    <property type="entry name" value="Ald_DH/histidinol_DH"/>
</dbReference>
<sequence length="864" mass="93726">MCAAAEGAVGVLRAAEAVDLAARVVAELRDRGVRPEHRVLLCGANSTRYATVLLALTGLGVSIVPVDHRQPAGEVDRLAELTGADHVLTDGDVDALVAAAARRPRGGELSAAAWHDRSDALIAWTSGSTGRPKGVVRSGASVLDNTRRTLERMAYRADDVLLPLLPFSHQYGLSLVLLWWRAGCSLVVAPRTRLDQALDLAREHRATVVDATPMSYHTVLNLLRRDPGLLDGLPVRLWCVGGCPLDPALAERFRREVGAPLLDGYGSTETGNVALATPRDPVGCGRPLPGVRVAVLDEGGAPLPSGVTGELVVTSPDTTGGHLDDEGRFHPRPAGPYRTGDVGFLDAAGAVHVLGRRAAVHRMGHTLYPEALAHKASACGAPVQVVPLEDDRTGSRLVFVVADPERRDGRHWRARIEALLPVYEHPNRVVVVDEFPSTTTGKPDVDRLAALAREAVPRARQVGTRSVPFPERASRLRAVADFLRTDRGKVLEVLGEVTPHKAAQAELAGALRTLAGAVEEVRTHRPRPVERLAAFMPSNLLCYSYVLYLLVPALYTGRLVFRPSSKVADAARRLHDLLAPVHGLPIECSDLSQRRFLESAAHDADVVVFTGAYGNVERIRPELRPEQLLLFFGQGVNPFVVVDGADLGAAALDAMRVRLLNTGQDCFGPDVFLVPGADAERFVELLVKGLGELRYGDYADQDADYGPLYYDSAVEAAVDYLHRHRAHIVHGGRIDLRERHLQPTVLVRSCDERVPVEEVFSPIFNIAVYRDREQLWSFLREPYVNDRAMAAMVYGDDPGTVDLLARRHQVCVNRTLLDVEDGNQPFGGRGVVANYAAVRGRRVAEPLLISKAIADHLGTAPEGT</sequence>
<dbReference type="InterPro" id="IPR020845">
    <property type="entry name" value="AMP-binding_CS"/>
</dbReference>
<reference evidence="5" key="1">
    <citation type="journal article" date="2019" name="Int. J. Syst. Evol. Microbiol.">
        <title>The Global Catalogue of Microorganisms (GCM) 10K type strain sequencing project: providing services to taxonomists for standard genome sequencing and annotation.</title>
        <authorList>
            <consortium name="The Broad Institute Genomics Platform"/>
            <consortium name="The Broad Institute Genome Sequencing Center for Infectious Disease"/>
            <person name="Wu L."/>
            <person name="Ma J."/>
        </authorList>
    </citation>
    <scope>NUCLEOTIDE SEQUENCE [LARGE SCALE GENOMIC DNA]</scope>
    <source>
        <strain evidence="5">KCTC 12848</strain>
    </source>
</reference>
<feature type="domain" description="Aldehyde dehydrogenase" evidence="2">
    <location>
        <begin position="441"/>
        <end position="829"/>
    </location>
</feature>
<keyword evidence="1" id="KW-0560">Oxidoreductase</keyword>
<dbReference type="InterPro" id="IPR000873">
    <property type="entry name" value="AMP-dep_synth/lig_dom"/>
</dbReference>
<dbReference type="InterPro" id="IPR042099">
    <property type="entry name" value="ANL_N_sf"/>
</dbReference>
<proteinExistence type="predicted"/>
<name>A0ABV9Y8R7_9PSEU</name>
<gene>
    <name evidence="4" type="ORF">ACFPFM_31160</name>
</gene>
<evidence type="ECO:0000259" key="3">
    <source>
        <dbReference type="Pfam" id="PF00501"/>
    </source>
</evidence>
<dbReference type="Pfam" id="PF00171">
    <property type="entry name" value="Aldedh"/>
    <property type="match status" value="1"/>
</dbReference>
<dbReference type="Gene3D" id="3.30.300.30">
    <property type="match status" value="1"/>
</dbReference>
<protein>
    <submittedName>
        <fullName evidence="4">Aldehyde dehydrogenase family protein</fullName>
    </submittedName>
</protein>
<organism evidence="4 5">
    <name type="scientific">Saccharothrix xinjiangensis</name>
    <dbReference type="NCBI Taxonomy" id="204798"/>
    <lineage>
        <taxon>Bacteria</taxon>
        <taxon>Bacillati</taxon>
        <taxon>Actinomycetota</taxon>
        <taxon>Actinomycetes</taxon>
        <taxon>Pseudonocardiales</taxon>
        <taxon>Pseudonocardiaceae</taxon>
        <taxon>Saccharothrix</taxon>
    </lineage>
</organism>
<dbReference type="SUPFAM" id="SSF53720">
    <property type="entry name" value="ALDH-like"/>
    <property type="match status" value="1"/>
</dbReference>
<dbReference type="EMBL" id="JBHSJB010000031">
    <property type="protein sequence ID" value="MFC5058194.1"/>
    <property type="molecule type" value="Genomic_DNA"/>
</dbReference>
<feature type="domain" description="AMP-dependent synthetase/ligase" evidence="3">
    <location>
        <begin position="16"/>
        <end position="321"/>
    </location>
</feature>
<dbReference type="InterPro" id="IPR050237">
    <property type="entry name" value="ATP-dep_AMP-bd_enzyme"/>
</dbReference>
<evidence type="ECO:0000313" key="4">
    <source>
        <dbReference type="EMBL" id="MFC5058194.1"/>
    </source>
</evidence>
<dbReference type="RefSeq" id="WP_344037656.1">
    <property type="nucleotide sequence ID" value="NZ_BAAAKE010000008.1"/>
</dbReference>
<accession>A0ABV9Y8R7</accession>
<dbReference type="Gene3D" id="3.40.50.12780">
    <property type="entry name" value="N-terminal domain of ligase-like"/>
    <property type="match status" value="1"/>
</dbReference>
<dbReference type="PROSITE" id="PS00455">
    <property type="entry name" value="AMP_BINDING"/>
    <property type="match status" value="1"/>
</dbReference>
<dbReference type="InterPro" id="IPR016162">
    <property type="entry name" value="Ald_DH_N"/>
</dbReference>
<dbReference type="CDD" id="cd04433">
    <property type="entry name" value="AFD_class_I"/>
    <property type="match status" value="1"/>
</dbReference>
<dbReference type="SUPFAM" id="SSF56801">
    <property type="entry name" value="Acetyl-CoA synthetase-like"/>
    <property type="match status" value="1"/>
</dbReference>
<evidence type="ECO:0000313" key="5">
    <source>
        <dbReference type="Proteomes" id="UP001595833"/>
    </source>
</evidence>
<evidence type="ECO:0000256" key="1">
    <source>
        <dbReference type="ARBA" id="ARBA00023002"/>
    </source>
</evidence>
<dbReference type="InterPro" id="IPR045851">
    <property type="entry name" value="AMP-bd_C_sf"/>
</dbReference>
<dbReference type="PANTHER" id="PTHR43767:SF10">
    <property type="entry name" value="SURFACTIN SYNTHASE SUBUNIT 1"/>
    <property type="match status" value="1"/>
</dbReference>
<dbReference type="PANTHER" id="PTHR43767">
    <property type="entry name" value="LONG-CHAIN-FATTY-ACID--COA LIGASE"/>
    <property type="match status" value="1"/>
</dbReference>